<reference evidence="6" key="1">
    <citation type="journal article" date="2020" name="Stud. Mycol.">
        <title>101 Dothideomycetes genomes: a test case for predicting lifestyles and emergence of pathogens.</title>
        <authorList>
            <person name="Haridas S."/>
            <person name="Albert R."/>
            <person name="Binder M."/>
            <person name="Bloem J."/>
            <person name="Labutti K."/>
            <person name="Salamov A."/>
            <person name="Andreopoulos B."/>
            <person name="Baker S."/>
            <person name="Barry K."/>
            <person name="Bills G."/>
            <person name="Bluhm B."/>
            <person name="Cannon C."/>
            <person name="Castanera R."/>
            <person name="Culley D."/>
            <person name="Daum C."/>
            <person name="Ezra D."/>
            <person name="Gonzalez J."/>
            <person name="Henrissat B."/>
            <person name="Kuo A."/>
            <person name="Liang C."/>
            <person name="Lipzen A."/>
            <person name="Lutzoni F."/>
            <person name="Magnuson J."/>
            <person name="Mondo S."/>
            <person name="Nolan M."/>
            <person name="Ohm R."/>
            <person name="Pangilinan J."/>
            <person name="Park H.-J."/>
            <person name="Ramirez L."/>
            <person name="Alfaro M."/>
            <person name="Sun H."/>
            <person name="Tritt A."/>
            <person name="Yoshinaga Y."/>
            <person name="Zwiers L.-H."/>
            <person name="Turgeon B."/>
            <person name="Goodwin S."/>
            <person name="Spatafora J."/>
            <person name="Crous P."/>
            <person name="Grigoriev I."/>
        </authorList>
    </citation>
    <scope>NUCLEOTIDE SEQUENCE</scope>
    <source>
        <strain evidence="6">CBS 175.79</strain>
    </source>
</reference>
<feature type="region of interest" description="Disordered" evidence="4">
    <location>
        <begin position="334"/>
        <end position="1045"/>
    </location>
</feature>
<dbReference type="Gene3D" id="2.30.30.140">
    <property type="match status" value="1"/>
</dbReference>
<feature type="region of interest" description="Disordered" evidence="4">
    <location>
        <begin position="1"/>
        <end position="118"/>
    </location>
</feature>
<evidence type="ECO:0000256" key="3">
    <source>
        <dbReference type="ARBA" id="ARBA00023242"/>
    </source>
</evidence>
<feature type="compositionally biased region" description="Basic and acidic residues" evidence="4">
    <location>
        <begin position="925"/>
        <end position="942"/>
    </location>
</feature>
<feature type="compositionally biased region" description="Basic and acidic residues" evidence="4">
    <location>
        <begin position="1503"/>
        <end position="1516"/>
    </location>
</feature>
<feature type="compositionally biased region" description="Polar residues" evidence="4">
    <location>
        <begin position="494"/>
        <end position="515"/>
    </location>
</feature>
<evidence type="ECO:0000313" key="6">
    <source>
        <dbReference type="EMBL" id="KAF2021082.1"/>
    </source>
</evidence>
<dbReference type="GeneID" id="54283932"/>
<keyword evidence="3" id="KW-0539">Nucleus</keyword>
<feature type="compositionally biased region" description="Basic and acidic residues" evidence="4">
    <location>
        <begin position="649"/>
        <end position="671"/>
    </location>
</feature>
<evidence type="ECO:0000256" key="2">
    <source>
        <dbReference type="ARBA" id="ARBA00022763"/>
    </source>
</evidence>
<dbReference type="InterPro" id="IPR036420">
    <property type="entry name" value="BRCT_dom_sf"/>
</dbReference>
<dbReference type="GO" id="GO:0042393">
    <property type="term" value="F:histone binding"/>
    <property type="evidence" value="ECO:0007669"/>
    <property type="project" value="TreeGrafter"/>
</dbReference>
<feature type="compositionally biased region" description="Low complexity" evidence="4">
    <location>
        <begin position="49"/>
        <end position="61"/>
    </location>
</feature>
<evidence type="ECO:0000313" key="7">
    <source>
        <dbReference type="Proteomes" id="UP000799778"/>
    </source>
</evidence>
<dbReference type="OrthoDB" id="129353at2759"/>
<feature type="domain" description="BRCT" evidence="5">
    <location>
        <begin position="1234"/>
        <end position="1363"/>
    </location>
</feature>
<keyword evidence="7" id="KW-1185">Reference proteome</keyword>
<evidence type="ECO:0000259" key="5">
    <source>
        <dbReference type="PROSITE" id="PS50172"/>
    </source>
</evidence>
<feature type="region of interest" description="Disordered" evidence="4">
    <location>
        <begin position="161"/>
        <end position="244"/>
    </location>
</feature>
<dbReference type="GO" id="GO:0005634">
    <property type="term" value="C:nucleus"/>
    <property type="evidence" value="ECO:0007669"/>
    <property type="project" value="UniProtKB-SubCell"/>
</dbReference>
<dbReference type="PANTHER" id="PTHR15321:SF3">
    <property type="entry name" value="TP53-BINDING PROTEIN 1"/>
    <property type="match status" value="1"/>
</dbReference>
<feature type="compositionally biased region" description="Low complexity" evidence="4">
    <location>
        <begin position="566"/>
        <end position="581"/>
    </location>
</feature>
<dbReference type="PROSITE" id="PS50172">
    <property type="entry name" value="BRCT"/>
    <property type="match status" value="1"/>
</dbReference>
<proteinExistence type="predicted"/>
<evidence type="ECO:0000256" key="4">
    <source>
        <dbReference type="SAM" id="MobiDB-lite"/>
    </source>
</evidence>
<name>A0A6A5Y6A1_9PLEO</name>
<protein>
    <recommendedName>
        <fullName evidence="5">BRCT domain-containing protein</fullName>
    </recommendedName>
</protein>
<feature type="compositionally biased region" description="Basic and acidic residues" evidence="4">
    <location>
        <begin position="722"/>
        <end position="742"/>
    </location>
</feature>
<dbReference type="Pfam" id="PF18115">
    <property type="entry name" value="Tudor_3"/>
    <property type="match status" value="1"/>
</dbReference>
<keyword evidence="2" id="KW-0227">DNA damage</keyword>
<dbReference type="PANTHER" id="PTHR15321">
    <property type="entry name" value="TUMOR SUPPRESSOR P53-BINDING PROTEIN 1"/>
    <property type="match status" value="1"/>
</dbReference>
<dbReference type="InterPro" id="IPR001357">
    <property type="entry name" value="BRCT_dom"/>
</dbReference>
<dbReference type="SMART" id="SM00292">
    <property type="entry name" value="BRCT"/>
    <property type="match status" value="1"/>
</dbReference>
<dbReference type="GO" id="GO:0000077">
    <property type="term" value="P:DNA damage checkpoint signaling"/>
    <property type="evidence" value="ECO:0007669"/>
    <property type="project" value="TreeGrafter"/>
</dbReference>
<dbReference type="InterPro" id="IPR041297">
    <property type="entry name" value="Crb2_Tudor"/>
</dbReference>
<dbReference type="InterPro" id="IPR047249">
    <property type="entry name" value="BRCT_p53bp1-like_rpt1"/>
</dbReference>
<organism evidence="6 7">
    <name type="scientific">Aaosphaeria arxii CBS 175.79</name>
    <dbReference type="NCBI Taxonomy" id="1450172"/>
    <lineage>
        <taxon>Eukaryota</taxon>
        <taxon>Fungi</taxon>
        <taxon>Dikarya</taxon>
        <taxon>Ascomycota</taxon>
        <taxon>Pezizomycotina</taxon>
        <taxon>Dothideomycetes</taxon>
        <taxon>Pleosporomycetidae</taxon>
        <taxon>Pleosporales</taxon>
        <taxon>Pleosporales incertae sedis</taxon>
        <taxon>Aaosphaeria</taxon>
    </lineage>
</organism>
<dbReference type="SUPFAM" id="SSF52113">
    <property type="entry name" value="BRCT domain"/>
    <property type="match status" value="1"/>
</dbReference>
<dbReference type="EMBL" id="ML978066">
    <property type="protein sequence ID" value="KAF2021082.1"/>
    <property type="molecule type" value="Genomic_DNA"/>
</dbReference>
<accession>A0A6A5Y6A1</accession>
<dbReference type="RefSeq" id="XP_033389421.1">
    <property type="nucleotide sequence ID" value="XM_033526535.1"/>
</dbReference>
<feature type="compositionally biased region" description="Polar residues" evidence="4">
    <location>
        <begin position="859"/>
        <end position="871"/>
    </location>
</feature>
<feature type="compositionally biased region" description="Basic and acidic residues" evidence="4">
    <location>
        <begin position="960"/>
        <end position="970"/>
    </location>
</feature>
<feature type="region of interest" description="Disordered" evidence="4">
    <location>
        <begin position="1478"/>
        <end position="1516"/>
    </location>
</feature>
<feature type="compositionally biased region" description="Polar residues" evidence="4">
    <location>
        <begin position="743"/>
        <end position="763"/>
    </location>
</feature>
<dbReference type="GO" id="GO:0045944">
    <property type="term" value="P:positive regulation of transcription by RNA polymerase II"/>
    <property type="evidence" value="ECO:0007669"/>
    <property type="project" value="TreeGrafter"/>
</dbReference>
<comment type="subcellular location">
    <subcellularLocation>
        <location evidence="1">Nucleus</location>
    </subcellularLocation>
</comment>
<dbReference type="Proteomes" id="UP000799778">
    <property type="component" value="Unassembled WGS sequence"/>
</dbReference>
<feature type="compositionally biased region" description="Low complexity" evidence="4">
    <location>
        <begin position="599"/>
        <end position="628"/>
    </location>
</feature>
<feature type="compositionally biased region" description="Basic residues" evidence="4">
    <location>
        <begin position="908"/>
        <end position="918"/>
    </location>
</feature>
<feature type="compositionally biased region" description="Polar residues" evidence="4">
    <location>
        <begin position="797"/>
        <end position="842"/>
    </location>
</feature>
<sequence length="1547" mass="168379">MASRDSEQHTGLMDDIYDDPSQLSQLLRQRAGNPDTYQASDATGHSLFISPSKPAAIAASANERTSFPDNHNHSPQRVNDTTALTRNAPSRRAPADVNYVKPNLPTHNTAPASESALKPRERVDKMYQTFSGVMDGPGDTQPDSQIYKEWTSGIYGSAVHENVPTHGFGREEHDQGADSLSEPQDAVNSSQEQLSPTVTSPTIAPEDENINQFQHDSLAPTSPLKFETPAMAGRKRTSDGQMLSSDLRTVTPGTTLTAAAFFGGGSGGIKGMGNAMSLTQVFNATQAHTSPIVEGVSDDAVFQRPSPNFTDARNSSPVPVLPTSSPIKAVHLDPLRSSSEPRAAYVTMKQSQDKRSRVVTTREHDHTEQESWDEPSITEKRALARSARHKLDRETGKTFAQVTAPSSSPPQGRRKLRSIPSAGKLSRLRTPATSRSSRRNAYDGPYDCDEVSSNEPSQQNAATVARIEANAINELSQDEHSSSLGGPDLGTRVQVPNTSSHPIRTLSGRSTRNTPPASPSLRSERNPHSRPVNASRDVPPGSPEKSSKETETIMDSQPDSRLYAQPTSRPKSLLPPSSPSTNQYSIDQTTLARNTGYTSRVVSSSVLSMPPKSSTQSAGNTTDAPPDNVDNDDRVPSSPPAMSVDEVVYDEHDYGEHQSAGEDEVDVRSGDSDTADEDEDLPQVGHNVIVDEDQSLREPSVGSDAIPESESVVDEGSGMNVDHPDEANVNKRHDDGHGRSDEPSCSSPTTKGLSSPMHQQDQPPSRMHRQSTIPESDVMEDQQGHKLEQTVAAVDIQNDQVRESTATGDSVSRQTNSTENFHTAHENQSITRTGVSGSNTIDTNRDEGKQGRKLRSLSDIANQASTQQSNIGDVEIPTLSGLSFSEDIGDKNEVSSAEPSFMQEPVVKKRKITYKSKATRISPSKNDRQESQDAHSLERPEPQVHNVTEPDEVSAIQHDSPAKDASREGALKPAKKTTMKPPAKEVLSRASPRNRAPKKSSERARTIPETPKTDAPASRFKEGEEQAAPIEETTNQNEEEEPSGDILVPNRVIAYWPSMGFYPATCLGAYDSRHLKIRYDDGTLNSLEAIQVRTMQLRVGDQVKVDVPGIRKNIYVVAGFKDKLDTESLGDFPLTDQYGHLTIVLKLKQSSTEEPISVPMEKMYLTNQLWGKFGDRLYTFAASRSSTPSASRVGTPAATVEEPITPSLLRRSHTGLSLLKELPTRAMSVSSSNRSSSVFANMAFATTSTQDSSGDYRNGLATLITNNGGQILEEGFHELFTATDSSGEPSATNKQQAASSSWDGLLVKEEYKGLRLVALITDSHCRSTKFIQALALNVPCLHDRWLTDSIKAGMPLNFSRYLLPAGTSIYLQGAVRSRIMPLYDPASEEASLSKMVQERELLLKGQNILLVTGKSKREAERKKPFIFLTYALSPKVVGRCTDIASAVELLQDGRWDWIYVDGGKAGVDETAATLFGDKNQRRVDGATAPKTKQGKKRKQSASNDRDDKGKDSTDSLIRKGEVGGRTIRIVCDEFIVQSLILGALAEE</sequence>
<dbReference type="CDD" id="cd17745">
    <property type="entry name" value="BRCT_p53bp1_rpt1"/>
    <property type="match status" value="1"/>
</dbReference>
<dbReference type="Gene3D" id="3.40.50.10190">
    <property type="entry name" value="BRCT domain"/>
    <property type="match status" value="1"/>
</dbReference>
<evidence type="ECO:0000256" key="1">
    <source>
        <dbReference type="ARBA" id="ARBA00004123"/>
    </source>
</evidence>
<feature type="compositionally biased region" description="Polar residues" evidence="4">
    <location>
        <begin position="62"/>
        <end position="88"/>
    </location>
</feature>
<feature type="compositionally biased region" description="Polar residues" evidence="4">
    <location>
        <begin position="582"/>
        <end position="598"/>
    </location>
</feature>
<dbReference type="InterPro" id="IPR047252">
    <property type="entry name" value="TP53BP1-like"/>
</dbReference>
<feature type="compositionally biased region" description="Basic and acidic residues" evidence="4">
    <location>
        <begin position="351"/>
        <end position="369"/>
    </location>
</feature>
<feature type="compositionally biased region" description="Polar residues" evidence="4">
    <location>
        <begin position="453"/>
        <end position="462"/>
    </location>
</feature>
<feature type="compositionally biased region" description="Polar residues" evidence="4">
    <location>
        <begin position="186"/>
        <end position="202"/>
    </location>
</feature>
<feature type="compositionally biased region" description="Polar residues" evidence="4">
    <location>
        <begin position="398"/>
        <end position="410"/>
    </location>
</feature>
<gene>
    <name evidence="6" type="ORF">BU24DRAFT_416749</name>
</gene>